<dbReference type="RefSeq" id="WP_067592669.1">
    <property type="nucleotide sequence ID" value="NZ_JABMCZ010000001.1"/>
</dbReference>
<reference evidence="1 2" key="1">
    <citation type="submission" date="2016-04" db="EMBL/GenBank/DDBJ databases">
        <authorList>
            <person name="Evans L.H."/>
            <person name="Alamgir A."/>
            <person name="Owens N."/>
            <person name="Weber N.D."/>
            <person name="Virtaneva K."/>
            <person name="Barbian K."/>
            <person name="Babar A."/>
            <person name="Rosenke K."/>
        </authorList>
    </citation>
    <scope>NUCLEOTIDE SEQUENCE [LARGE SCALE GENOMIC DNA]</scope>
    <source>
        <strain evidence="1 2">IFM 0406</strain>
    </source>
</reference>
<dbReference type="STRING" id="455432.AWN90_36820"/>
<sequence>MKTMTAFAAGAQRTRAEVALFEECGLPISPSVARAIAQHWATASSDLLPMAMGMPFEPESALADVEARMNLSGYRAGELSALAAWLRSKVRVAGGAKREALAAKTVGCAAGLDLFSVRDEVISMR</sequence>
<comment type="caution">
    <text evidence="1">The sequence shown here is derived from an EMBL/GenBank/DDBJ whole genome shotgun (WGS) entry which is preliminary data.</text>
</comment>
<evidence type="ECO:0000313" key="2">
    <source>
        <dbReference type="Proteomes" id="UP000076512"/>
    </source>
</evidence>
<protein>
    <submittedName>
        <fullName evidence="1">Uncharacterized protein</fullName>
    </submittedName>
</protein>
<name>A0A164LC18_9NOCA</name>
<keyword evidence="2" id="KW-1185">Reference proteome</keyword>
<organism evidence="1 2">
    <name type="scientific">Nocardia terpenica</name>
    <dbReference type="NCBI Taxonomy" id="455432"/>
    <lineage>
        <taxon>Bacteria</taxon>
        <taxon>Bacillati</taxon>
        <taxon>Actinomycetota</taxon>
        <taxon>Actinomycetes</taxon>
        <taxon>Mycobacteriales</taxon>
        <taxon>Nocardiaceae</taxon>
        <taxon>Nocardia</taxon>
    </lineage>
</organism>
<accession>A0A164LC18</accession>
<proteinExistence type="predicted"/>
<gene>
    <name evidence="1" type="ORF">AWN90_36820</name>
</gene>
<dbReference type="Proteomes" id="UP000076512">
    <property type="component" value="Unassembled WGS sequence"/>
</dbReference>
<dbReference type="AlphaFoldDB" id="A0A164LC18"/>
<dbReference type="EMBL" id="LWGR01000009">
    <property type="protein sequence ID" value="KZM72241.1"/>
    <property type="molecule type" value="Genomic_DNA"/>
</dbReference>
<evidence type="ECO:0000313" key="1">
    <source>
        <dbReference type="EMBL" id="KZM72241.1"/>
    </source>
</evidence>